<reference evidence="2" key="5">
    <citation type="submission" date="2025-09" db="UniProtKB">
        <authorList>
            <consortium name="Ensembl"/>
        </authorList>
    </citation>
    <scope>IDENTIFICATION</scope>
</reference>
<dbReference type="Ensembl" id="ENSRFET00010005829.1">
    <property type="protein sequence ID" value="ENSRFEP00010005327.1"/>
    <property type="gene ID" value="ENSRFEG00010003676.1"/>
</dbReference>
<sequence length="63" mass="6924">TDHVAVVRVGEVVNGSMCSLVAGVVLAQNILTLKRKMGWKTKITEISGIYLVERLLFIIYSCS</sequence>
<evidence type="ECO:0000313" key="2">
    <source>
        <dbReference type="Ensembl" id="ENSRFEP00010005327.1"/>
    </source>
</evidence>
<reference evidence="2 3" key="1">
    <citation type="journal article" date="2015" name="Annu Rev Anim Biosci">
        <title>The Genome 10K Project: a way forward.</title>
        <authorList>
            <person name="Koepfli K.P."/>
            <person name="Paten B."/>
            <person name="O'Brien S.J."/>
            <person name="Koepfli K.P."/>
            <person name="Paten B."/>
            <person name="Antunes A."/>
            <person name="Belov K."/>
            <person name="Bustamante C."/>
            <person name="Castoe T.A."/>
            <person name="Clawson H."/>
            <person name="Crawford A.J."/>
            <person name="Diekhans M."/>
            <person name="Distel D."/>
            <person name="Durbin R."/>
            <person name="Earl D."/>
            <person name="Fujita M.K."/>
            <person name="Gamble T."/>
            <person name="Georges A."/>
            <person name="Gemmell N."/>
            <person name="Gilbert M.T."/>
            <person name="Graves J.M."/>
            <person name="Green R.E."/>
            <person name="Hickey G."/>
            <person name="Jarvis E.D."/>
            <person name="Johnson W."/>
            <person name="Komissarov A."/>
            <person name="Korf I."/>
            <person name="Kuhn R."/>
            <person name="Larkin D.M."/>
            <person name="Lewin H."/>
            <person name="Lopez J.V."/>
            <person name="Ma J."/>
            <person name="Marques-Bonet T."/>
            <person name="Miller W."/>
            <person name="Murphy R."/>
            <person name="Pevzner P."/>
            <person name="Shapiro B."/>
            <person name="Steiner C."/>
            <person name="Tamazian G."/>
            <person name="Venkatesh B."/>
            <person name="Wang J."/>
            <person name="Wayne R."/>
            <person name="Wiley E."/>
            <person name="Yang H."/>
            <person name="Zhang G."/>
            <person name="Haussler D."/>
            <person name="Ryder O."/>
            <person name="O'Brien S.J."/>
        </authorList>
    </citation>
    <scope>NUCLEOTIDE SEQUENCE</scope>
</reference>
<name>A0A671E432_RHIFE</name>
<reference evidence="2 3" key="2">
    <citation type="journal article" date="2018" name="Annu Rev Anim Biosci">
        <title>Bat Biology, Genomes, and the Bat1K Project: To Generate Chromosome-Level Genomes for All Living Bat Species.</title>
        <authorList>
            <person name="Teeling E.C."/>
            <person name="Vernes S.C."/>
            <person name="Davalos L.M."/>
            <person name="Ray D.A."/>
            <person name="Gilbert M.T.P."/>
            <person name="Myers E."/>
        </authorList>
    </citation>
    <scope>NUCLEOTIDE SEQUENCE</scope>
</reference>
<feature type="transmembrane region" description="Helical" evidence="1">
    <location>
        <begin position="12"/>
        <end position="33"/>
    </location>
</feature>
<keyword evidence="1" id="KW-0472">Membrane</keyword>
<keyword evidence="1" id="KW-0812">Transmembrane</keyword>
<proteinExistence type="predicted"/>
<dbReference type="Proteomes" id="UP000472240">
    <property type="component" value="Chromosome 5"/>
</dbReference>
<protein>
    <submittedName>
        <fullName evidence="2">Uncharacterized protein</fullName>
    </submittedName>
</protein>
<keyword evidence="1" id="KW-1133">Transmembrane helix</keyword>
<evidence type="ECO:0000313" key="3">
    <source>
        <dbReference type="Proteomes" id="UP000472240"/>
    </source>
</evidence>
<evidence type="ECO:0000256" key="1">
    <source>
        <dbReference type="SAM" id="Phobius"/>
    </source>
</evidence>
<dbReference type="AlphaFoldDB" id="A0A671E432"/>
<organism evidence="2 3">
    <name type="scientific">Rhinolophus ferrumequinum</name>
    <name type="common">Greater horseshoe bat</name>
    <dbReference type="NCBI Taxonomy" id="59479"/>
    <lineage>
        <taxon>Eukaryota</taxon>
        <taxon>Metazoa</taxon>
        <taxon>Chordata</taxon>
        <taxon>Craniata</taxon>
        <taxon>Vertebrata</taxon>
        <taxon>Euteleostomi</taxon>
        <taxon>Mammalia</taxon>
        <taxon>Eutheria</taxon>
        <taxon>Laurasiatheria</taxon>
        <taxon>Chiroptera</taxon>
        <taxon>Yinpterochiroptera</taxon>
        <taxon>Rhinolophoidea</taxon>
        <taxon>Rhinolophidae</taxon>
        <taxon>Rhinolophinae</taxon>
        <taxon>Rhinolophus</taxon>
    </lineage>
</organism>
<accession>A0A671E432</accession>
<dbReference type="InParanoid" id="A0A671E432"/>
<keyword evidence="3" id="KW-1185">Reference proteome</keyword>
<reference evidence="2" key="4">
    <citation type="submission" date="2025-08" db="UniProtKB">
        <authorList>
            <consortium name="Ensembl"/>
        </authorList>
    </citation>
    <scope>IDENTIFICATION</scope>
</reference>
<reference evidence="3" key="3">
    <citation type="submission" date="2018-12" db="EMBL/GenBank/DDBJ databases">
        <title>G10K-VGP greater horseshoe bat female genome, primary haplotype.</title>
        <authorList>
            <person name="Teeling E."/>
            <person name="Myers G."/>
            <person name="Vernes S."/>
            <person name="Pippel M."/>
            <person name="Winkler S."/>
            <person name="Fedrigo O."/>
            <person name="Rhie A."/>
            <person name="Koren S."/>
            <person name="Phillippy A."/>
            <person name="Lewin H."/>
            <person name="Damas J."/>
            <person name="Howe K."/>
            <person name="Mountcastle J."/>
            <person name="Jarvis E.D."/>
        </authorList>
    </citation>
    <scope>NUCLEOTIDE SEQUENCE [LARGE SCALE GENOMIC DNA]</scope>
</reference>